<dbReference type="RefSeq" id="WP_145258012.1">
    <property type="nucleotide sequence ID" value="NZ_CP036279.1"/>
</dbReference>
<dbReference type="Pfam" id="PF01882">
    <property type="entry name" value="DUF58"/>
    <property type="match status" value="1"/>
</dbReference>
<protein>
    <recommendedName>
        <fullName evidence="1">VWFA domain-containing protein</fullName>
    </recommendedName>
</protein>
<sequence>MALFGSDFLRKLEYLSLVSRRTFRGQLLAQRRTMQHGGGIEFSDHRDYAPGDDFRHLDWNVFARHDELLLKRFQQEEDLHVYLLLDASKSMGFGNPPKFDLARRLAAALAYIALADLDRIALTVFADTIVDDFPLARGKARILTLMAFLEGLELRGRDTDLRGVVRSFVHRSQRRGLAIVISDLFDPKGYAGGIDLLRHHGYEPHLLQLHDHTEANPTMLGDVELEDIENGSVRKVTVTEANLRHYRQLFEDFQKGVDDYSHRYGIGHTRSTADVPFDDLILRMMRAQGAVR</sequence>
<keyword evidence="3" id="KW-1185">Reference proteome</keyword>
<dbReference type="SUPFAM" id="SSF53300">
    <property type="entry name" value="vWA-like"/>
    <property type="match status" value="1"/>
</dbReference>
<accession>A0A518B3B5</accession>
<proteinExistence type="predicted"/>
<feature type="domain" description="VWFA" evidence="1">
    <location>
        <begin position="78"/>
        <end position="254"/>
    </location>
</feature>
<dbReference type="InterPro" id="IPR036465">
    <property type="entry name" value="vWFA_dom_sf"/>
</dbReference>
<evidence type="ECO:0000313" key="3">
    <source>
        <dbReference type="Proteomes" id="UP000317093"/>
    </source>
</evidence>
<dbReference type="PANTHER" id="PTHR33608">
    <property type="entry name" value="BLL2464 PROTEIN"/>
    <property type="match status" value="1"/>
</dbReference>
<dbReference type="SMART" id="SM00327">
    <property type="entry name" value="VWA"/>
    <property type="match status" value="1"/>
</dbReference>
<dbReference type="KEGG" id="knv:Pan216_22720"/>
<dbReference type="Proteomes" id="UP000317093">
    <property type="component" value="Chromosome"/>
</dbReference>
<name>A0A518B3B5_9BACT</name>
<dbReference type="InterPro" id="IPR002881">
    <property type="entry name" value="DUF58"/>
</dbReference>
<dbReference type="Gene3D" id="3.40.50.410">
    <property type="entry name" value="von Willebrand factor, type A domain"/>
    <property type="match status" value="1"/>
</dbReference>
<gene>
    <name evidence="2" type="ORF">Pan216_22720</name>
</gene>
<evidence type="ECO:0000313" key="2">
    <source>
        <dbReference type="EMBL" id="QDU61416.1"/>
    </source>
</evidence>
<dbReference type="InterPro" id="IPR002035">
    <property type="entry name" value="VWF_A"/>
</dbReference>
<reference evidence="2 3" key="1">
    <citation type="submission" date="2019-02" db="EMBL/GenBank/DDBJ databases">
        <title>Deep-cultivation of Planctomycetes and their phenomic and genomic characterization uncovers novel biology.</title>
        <authorList>
            <person name="Wiegand S."/>
            <person name="Jogler M."/>
            <person name="Boedeker C."/>
            <person name="Pinto D."/>
            <person name="Vollmers J."/>
            <person name="Rivas-Marin E."/>
            <person name="Kohn T."/>
            <person name="Peeters S.H."/>
            <person name="Heuer A."/>
            <person name="Rast P."/>
            <person name="Oberbeckmann S."/>
            <person name="Bunk B."/>
            <person name="Jeske O."/>
            <person name="Meyerdierks A."/>
            <person name="Storesund J.E."/>
            <person name="Kallscheuer N."/>
            <person name="Luecker S."/>
            <person name="Lage O.M."/>
            <person name="Pohl T."/>
            <person name="Merkel B.J."/>
            <person name="Hornburger P."/>
            <person name="Mueller R.-W."/>
            <person name="Bruemmer F."/>
            <person name="Labrenz M."/>
            <person name="Spormann A.M."/>
            <person name="Op den Camp H."/>
            <person name="Overmann J."/>
            <person name="Amann R."/>
            <person name="Jetten M.S.M."/>
            <person name="Mascher T."/>
            <person name="Medema M.H."/>
            <person name="Devos D.P."/>
            <person name="Kaster A.-K."/>
            <person name="Ovreas L."/>
            <person name="Rohde M."/>
            <person name="Galperin M.Y."/>
            <person name="Jogler C."/>
        </authorList>
    </citation>
    <scope>NUCLEOTIDE SEQUENCE [LARGE SCALE GENOMIC DNA]</scope>
    <source>
        <strain evidence="2 3">Pan216</strain>
    </source>
</reference>
<dbReference type="AlphaFoldDB" id="A0A518B3B5"/>
<evidence type="ECO:0000259" key="1">
    <source>
        <dbReference type="SMART" id="SM00327"/>
    </source>
</evidence>
<dbReference type="OrthoDB" id="9780819at2"/>
<dbReference type="PANTHER" id="PTHR33608:SF7">
    <property type="entry name" value="DUF58 DOMAIN-CONTAINING PROTEIN"/>
    <property type="match status" value="1"/>
</dbReference>
<dbReference type="EMBL" id="CP036279">
    <property type="protein sequence ID" value="QDU61416.1"/>
    <property type="molecule type" value="Genomic_DNA"/>
</dbReference>
<organism evidence="2 3">
    <name type="scientific">Kolteria novifilia</name>
    <dbReference type="NCBI Taxonomy" id="2527975"/>
    <lineage>
        <taxon>Bacteria</taxon>
        <taxon>Pseudomonadati</taxon>
        <taxon>Planctomycetota</taxon>
        <taxon>Planctomycetia</taxon>
        <taxon>Kolteriales</taxon>
        <taxon>Kolteriaceae</taxon>
        <taxon>Kolteria</taxon>
    </lineage>
</organism>